<organism evidence="2 3">
    <name type="scientific">Clostridium gelidum</name>
    <dbReference type="NCBI Taxonomy" id="704125"/>
    <lineage>
        <taxon>Bacteria</taxon>
        <taxon>Bacillati</taxon>
        <taxon>Bacillota</taxon>
        <taxon>Clostridia</taxon>
        <taxon>Eubacteriales</taxon>
        <taxon>Clostridiaceae</taxon>
        <taxon>Clostridium</taxon>
    </lineage>
</organism>
<gene>
    <name evidence="2" type="ORF">psyc5s11_10380</name>
</gene>
<dbReference type="Proteomes" id="UP000824633">
    <property type="component" value="Chromosome"/>
</dbReference>
<dbReference type="PANTHER" id="PTHR37293:SF7">
    <property type="entry name" value="HYPOTHETICAL PHAGE PROTEIN"/>
    <property type="match status" value="1"/>
</dbReference>
<protein>
    <recommendedName>
        <fullName evidence="1">Phage replisome organiser N-terminal domain-containing protein</fullName>
    </recommendedName>
</protein>
<evidence type="ECO:0000259" key="1">
    <source>
        <dbReference type="Pfam" id="PF09681"/>
    </source>
</evidence>
<dbReference type="NCBIfam" id="TIGR01714">
    <property type="entry name" value="phage_rep_org_N"/>
    <property type="match status" value="1"/>
</dbReference>
<feature type="domain" description="Phage replisome organiser N-terminal" evidence="1">
    <location>
        <begin position="6"/>
        <end position="123"/>
    </location>
</feature>
<dbReference type="InterPro" id="IPR010056">
    <property type="entry name" value="Phage_rep_org__N"/>
</dbReference>
<sequence length="225" mass="26391">MRERRYVKVSVAMYDDTKFKIIDKRTERDLIHYVWNRVMVLAGKTNQEGDLYMSRTIPYTVETLAIEFNRGTEEVKLALEVLIELEMVEFTEDCVYRVKNFAKHQNIKVKEKVIVKDKEVKLKNKDVQVAEVSRNVKKEETSNLEVIQKTASNVDDNITKEKVNSNSQDSIPIFLEVKNNKRDNKKNKIDEILEESEDNQIDGIHNKERPLGEGERIMMEFSMCN</sequence>
<reference evidence="3" key="1">
    <citation type="submission" date="2021-07" db="EMBL/GenBank/DDBJ databases">
        <title>Complete genome sequencing of a Clostridium isolate.</title>
        <authorList>
            <person name="Ueki A."/>
            <person name="Tonouchi A."/>
        </authorList>
    </citation>
    <scope>NUCLEOTIDE SEQUENCE [LARGE SCALE GENOMIC DNA]</scope>
    <source>
        <strain evidence="3">C5S11</strain>
    </source>
</reference>
<evidence type="ECO:0000313" key="2">
    <source>
        <dbReference type="EMBL" id="BCZ44971.1"/>
    </source>
</evidence>
<dbReference type="EMBL" id="AP024849">
    <property type="protein sequence ID" value="BCZ44971.1"/>
    <property type="molecule type" value="Genomic_DNA"/>
</dbReference>
<accession>A0ABN6IW98</accession>
<proteinExistence type="predicted"/>
<evidence type="ECO:0000313" key="3">
    <source>
        <dbReference type="Proteomes" id="UP000824633"/>
    </source>
</evidence>
<dbReference type="RefSeq" id="WP_224036616.1">
    <property type="nucleotide sequence ID" value="NZ_AP024849.1"/>
</dbReference>
<keyword evidence="3" id="KW-1185">Reference proteome</keyword>
<dbReference type="Pfam" id="PF09681">
    <property type="entry name" value="Phage_rep_org_N"/>
    <property type="match status" value="1"/>
</dbReference>
<dbReference type="InterPro" id="IPR053162">
    <property type="entry name" value="DnaD"/>
</dbReference>
<dbReference type="PANTHER" id="PTHR37293">
    <property type="entry name" value="PHAGE REPLICATION PROTEIN-RELATED"/>
    <property type="match status" value="1"/>
</dbReference>
<name>A0ABN6IW98_9CLOT</name>